<dbReference type="PRINTS" id="PR01590">
    <property type="entry name" value="HTHFIS"/>
</dbReference>
<dbReference type="Proteomes" id="UP001335737">
    <property type="component" value="Unassembled WGS sequence"/>
</dbReference>
<dbReference type="PROSITE" id="PS00675">
    <property type="entry name" value="SIGMA54_INTERACT_1"/>
    <property type="match status" value="1"/>
</dbReference>
<dbReference type="InterPro" id="IPR027417">
    <property type="entry name" value="P-loop_NTPase"/>
</dbReference>
<dbReference type="NCBIfam" id="TIGR00229">
    <property type="entry name" value="sensory_box"/>
    <property type="match status" value="1"/>
</dbReference>
<dbReference type="RefSeq" id="WP_327606795.1">
    <property type="nucleotide sequence ID" value="NZ_JARZFX010000002.1"/>
</dbReference>
<evidence type="ECO:0000259" key="6">
    <source>
        <dbReference type="PROSITE" id="PS50045"/>
    </source>
</evidence>
<dbReference type="Gene3D" id="1.10.8.60">
    <property type="match status" value="1"/>
</dbReference>
<feature type="domain" description="Sigma-54 factor interaction" evidence="6">
    <location>
        <begin position="261"/>
        <end position="489"/>
    </location>
</feature>
<proteinExistence type="predicted"/>
<dbReference type="CDD" id="cd00009">
    <property type="entry name" value="AAA"/>
    <property type="match status" value="1"/>
</dbReference>
<dbReference type="PROSITE" id="PS50045">
    <property type="entry name" value="SIGMA54_INTERACT_4"/>
    <property type="match status" value="1"/>
</dbReference>
<dbReference type="InterPro" id="IPR013767">
    <property type="entry name" value="PAS_fold"/>
</dbReference>
<dbReference type="InterPro" id="IPR025943">
    <property type="entry name" value="Sigma_54_int_dom_ATP-bd_2"/>
</dbReference>
<protein>
    <submittedName>
        <fullName evidence="7">Sigma 54-interacting transcriptional regulator</fullName>
    </submittedName>
</protein>
<dbReference type="Gene3D" id="3.30.450.20">
    <property type="entry name" value="PAS domain"/>
    <property type="match status" value="2"/>
</dbReference>
<keyword evidence="1" id="KW-0547">Nucleotide-binding</keyword>
<reference evidence="7 8" key="1">
    <citation type="journal article" date="2024" name="Int. J. Syst. Evol. Microbiol.">
        <title>Virgibacillus tibetensis sp. nov., isolated from salt lake on the Tibetan Plateau of China.</title>
        <authorList>
            <person name="Phurbu D."/>
            <person name="Liu Z.-X."/>
            <person name="Wang R."/>
            <person name="Zheng Y.-Y."/>
            <person name="Liu H.-C."/>
            <person name="Zhou Y.-G."/>
            <person name="Yu Y.-J."/>
            <person name="Li A.-H."/>
        </authorList>
    </citation>
    <scope>NUCLEOTIDE SEQUENCE [LARGE SCALE GENOMIC DNA]</scope>
    <source>
        <strain evidence="7 8">C22-A2</strain>
    </source>
</reference>
<dbReference type="InterPro" id="IPR003593">
    <property type="entry name" value="AAA+_ATPase"/>
</dbReference>
<keyword evidence="5" id="KW-0804">Transcription</keyword>
<dbReference type="SMART" id="SM00382">
    <property type="entry name" value="AAA"/>
    <property type="match status" value="1"/>
</dbReference>
<keyword evidence="8" id="KW-1185">Reference proteome</keyword>
<keyword evidence="3" id="KW-0805">Transcription regulation</keyword>
<dbReference type="SMART" id="SM00091">
    <property type="entry name" value="PAS"/>
    <property type="match status" value="2"/>
</dbReference>
<evidence type="ECO:0000256" key="4">
    <source>
        <dbReference type="ARBA" id="ARBA00023125"/>
    </source>
</evidence>
<dbReference type="SUPFAM" id="SSF55785">
    <property type="entry name" value="PYP-like sensor domain (PAS domain)"/>
    <property type="match status" value="2"/>
</dbReference>
<dbReference type="InterPro" id="IPR025944">
    <property type="entry name" value="Sigma_54_int_dom_CS"/>
</dbReference>
<sequence>MNTIMLKEMWNMLFEGIVLADQDGYLLDMNRTAKRIFSISTSSMEGTSIFELLPESLKKRAIPQKETTGINLTFGTEELLLNIKPVEGNFLYIFKNISQEHLFKLEIKEKRKELNSFHQIIDQLSEGICAIDQDGKIILYNKKMGEIDAREPDTVRNKLWTAAFPDTDKNSSKLLKTLQLGKKLNQRETKFTSDGKALITLSNTLPLYNGSQPLGAVQIDKDITNQKHLEDTILNMKQNSSEQPKKNQDRKNNTDFHFNHIIHRSTEMELTIEQAKRASRTPSNVLLIGETGTGKELFAQSIHNESPRQDNKFIAQNCAAVPESLLEGMLFGTTAGSFTGAIDRPGIFEQADNGTLLLDEINSMGPDLQAKLLRFIQDKKVQRIGSKKTIGTDVRIIATINEDPHKAIKEKRLREDLFYRLSVVNLEIPPLRSRKDDISLLIEGLVDKHSKILNIEINDIDPEVMDFLLSYHWPGNVRQLEHTIEGALNLIDDEKKISTHHLPLFFKNGMIKTNESYHSDDNSLLTSHGTLEEQKAMLERKLIDEAIKKADGNITNAGKILGISRQNLNYKMKKFGF</sequence>
<dbReference type="EMBL" id="JARZFX010000002">
    <property type="protein sequence ID" value="MEC5423237.1"/>
    <property type="molecule type" value="Genomic_DNA"/>
</dbReference>
<evidence type="ECO:0000256" key="5">
    <source>
        <dbReference type="ARBA" id="ARBA00023163"/>
    </source>
</evidence>
<evidence type="ECO:0000256" key="1">
    <source>
        <dbReference type="ARBA" id="ARBA00022741"/>
    </source>
</evidence>
<dbReference type="PROSITE" id="PS00688">
    <property type="entry name" value="SIGMA54_INTERACT_3"/>
    <property type="match status" value="1"/>
</dbReference>
<dbReference type="InterPro" id="IPR002078">
    <property type="entry name" value="Sigma_54_int"/>
</dbReference>
<dbReference type="InterPro" id="IPR025662">
    <property type="entry name" value="Sigma_54_int_dom_ATP-bd_1"/>
</dbReference>
<dbReference type="Pfam" id="PF25601">
    <property type="entry name" value="AAA_lid_14"/>
    <property type="match status" value="1"/>
</dbReference>
<dbReference type="Gene3D" id="3.40.50.300">
    <property type="entry name" value="P-loop containing nucleotide triphosphate hydrolases"/>
    <property type="match status" value="1"/>
</dbReference>
<dbReference type="CDD" id="cd00130">
    <property type="entry name" value="PAS"/>
    <property type="match status" value="1"/>
</dbReference>
<dbReference type="Pfam" id="PF00158">
    <property type="entry name" value="Sigma54_activat"/>
    <property type="match status" value="1"/>
</dbReference>
<dbReference type="Gene3D" id="1.10.10.60">
    <property type="entry name" value="Homeodomain-like"/>
    <property type="match status" value="1"/>
</dbReference>
<dbReference type="InterPro" id="IPR002197">
    <property type="entry name" value="HTH_Fis"/>
</dbReference>
<gene>
    <name evidence="7" type="ORF">QGM71_06940</name>
</gene>
<name>A0ABU6KD30_9BACI</name>
<keyword evidence="4" id="KW-0238">DNA-binding</keyword>
<organism evidence="7 8">
    <name type="scientific">Virgibacillus tibetensis</name>
    <dbReference type="NCBI Taxonomy" id="3042313"/>
    <lineage>
        <taxon>Bacteria</taxon>
        <taxon>Bacillati</taxon>
        <taxon>Bacillota</taxon>
        <taxon>Bacilli</taxon>
        <taxon>Bacillales</taxon>
        <taxon>Bacillaceae</taxon>
        <taxon>Virgibacillus</taxon>
    </lineage>
</organism>
<keyword evidence="2" id="KW-0067">ATP-binding</keyword>
<evidence type="ECO:0000313" key="7">
    <source>
        <dbReference type="EMBL" id="MEC5423237.1"/>
    </source>
</evidence>
<evidence type="ECO:0000256" key="3">
    <source>
        <dbReference type="ARBA" id="ARBA00023015"/>
    </source>
</evidence>
<accession>A0ABU6KD30</accession>
<dbReference type="Pfam" id="PF02954">
    <property type="entry name" value="HTH_8"/>
    <property type="match status" value="1"/>
</dbReference>
<dbReference type="SUPFAM" id="SSF52540">
    <property type="entry name" value="P-loop containing nucleoside triphosphate hydrolases"/>
    <property type="match status" value="1"/>
</dbReference>
<dbReference type="Pfam" id="PF13426">
    <property type="entry name" value="PAS_9"/>
    <property type="match status" value="1"/>
</dbReference>
<evidence type="ECO:0000256" key="2">
    <source>
        <dbReference type="ARBA" id="ARBA00022840"/>
    </source>
</evidence>
<dbReference type="InterPro" id="IPR035965">
    <property type="entry name" value="PAS-like_dom_sf"/>
</dbReference>
<comment type="caution">
    <text evidence="7">The sequence shown here is derived from an EMBL/GenBank/DDBJ whole genome shotgun (WGS) entry which is preliminary data.</text>
</comment>
<dbReference type="Pfam" id="PF00989">
    <property type="entry name" value="PAS"/>
    <property type="match status" value="1"/>
</dbReference>
<dbReference type="PANTHER" id="PTHR32071:SF74">
    <property type="entry name" value="TRANSCRIPTIONAL ACTIVATOR ROCR"/>
    <property type="match status" value="1"/>
</dbReference>
<dbReference type="InterPro" id="IPR009057">
    <property type="entry name" value="Homeodomain-like_sf"/>
</dbReference>
<dbReference type="PROSITE" id="PS00676">
    <property type="entry name" value="SIGMA54_INTERACT_2"/>
    <property type="match status" value="1"/>
</dbReference>
<dbReference type="InterPro" id="IPR058031">
    <property type="entry name" value="AAA_lid_NorR"/>
</dbReference>
<dbReference type="SUPFAM" id="SSF46689">
    <property type="entry name" value="Homeodomain-like"/>
    <property type="match status" value="1"/>
</dbReference>
<evidence type="ECO:0000313" key="8">
    <source>
        <dbReference type="Proteomes" id="UP001335737"/>
    </source>
</evidence>
<dbReference type="InterPro" id="IPR000014">
    <property type="entry name" value="PAS"/>
</dbReference>
<dbReference type="PANTHER" id="PTHR32071">
    <property type="entry name" value="TRANSCRIPTIONAL REGULATORY PROTEIN"/>
    <property type="match status" value="1"/>
</dbReference>